<dbReference type="AlphaFoldDB" id="A0A385HZ89"/>
<name>A0A385HZ89_9EUKA</name>
<dbReference type="Pfam" id="PF13442">
    <property type="entry name" value="Cytochrome_CBB3"/>
    <property type="match status" value="1"/>
</dbReference>
<keyword evidence="4 8" id="KW-0479">Metal-binding</keyword>
<evidence type="ECO:0000313" key="11">
    <source>
        <dbReference type="EMBL" id="AXY62974.1"/>
    </source>
</evidence>
<evidence type="ECO:0000256" key="8">
    <source>
        <dbReference type="PROSITE-ProRule" id="PRU00433"/>
    </source>
</evidence>
<keyword evidence="7" id="KW-0793">Thylakoid</keyword>
<dbReference type="InterPro" id="IPR023655">
    <property type="entry name" value="Cyt_C6"/>
</dbReference>
<feature type="signal peptide" evidence="9">
    <location>
        <begin position="1"/>
        <end position="30"/>
    </location>
</feature>
<dbReference type="InterPro" id="IPR009056">
    <property type="entry name" value="Cyt_c-like_dom"/>
</dbReference>
<dbReference type="PROSITE" id="PS51007">
    <property type="entry name" value="CYTC"/>
    <property type="match status" value="1"/>
</dbReference>
<dbReference type="SUPFAM" id="SSF46626">
    <property type="entry name" value="Cytochrome c"/>
    <property type="match status" value="1"/>
</dbReference>
<evidence type="ECO:0000256" key="4">
    <source>
        <dbReference type="ARBA" id="ARBA00022723"/>
    </source>
</evidence>
<evidence type="ECO:0000256" key="5">
    <source>
        <dbReference type="ARBA" id="ARBA00022982"/>
    </source>
</evidence>
<reference evidence="11" key="1">
    <citation type="submission" date="2018-02" db="EMBL/GenBank/DDBJ databases">
        <title>Genome reduction pattern in chromatophore genome of Paulinella.</title>
        <authorList>
            <person name="Lhee D."/>
            <person name="Yoon H.S."/>
        </authorList>
    </citation>
    <scope>NUCLEOTIDE SEQUENCE</scope>
    <source>
        <strain evidence="11">NZ27</strain>
    </source>
</reference>
<dbReference type="Gene3D" id="1.10.760.10">
    <property type="entry name" value="Cytochrome c-like domain"/>
    <property type="match status" value="1"/>
</dbReference>
<dbReference type="EMBL" id="MG976688">
    <property type="protein sequence ID" value="AXY62974.1"/>
    <property type="molecule type" value="Genomic_DNA"/>
</dbReference>
<gene>
    <name evidence="11" type="ORF">PMNZ_008</name>
</gene>
<evidence type="ECO:0000256" key="1">
    <source>
        <dbReference type="ARBA" id="ARBA00009650"/>
    </source>
</evidence>
<protein>
    <submittedName>
        <fullName evidence="11">Cytochrome C</fullName>
    </submittedName>
</protein>
<feature type="chain" id="PRO_5017197999" evidence="9">
    <location>
        <begin position="31"/>
        <end position="122"/>
    </location>
</feature>
<feature type="domain" description="Cytochrome c" evidence="10">
    <location>
        <begin position="35"/>
        <end position="115"/>
    </location>
</feature>
<dbReference type="InterPro" id="IPR036909">
    <property type="entry name" value="Cyt_c-like_dom_sf"/>
</dbReference>
<evidence type="ECO:0000256" key="3">
    <source>
        <dbReference type="ARBA" id="ARBA00022617"/>
    </source>
</evidence>
<keyword evidence="6 8" id="KW-0408">Iron</keyword>
<proteinExistence type="inferred from homology"/>
<evidence type="ECO:0000256" key="7">
    <source>
        <dbReference type="ARBA" id="ARBA00023078"/>
    </source>
</evidence>
<keyword evidence="5" id="KW-0249">Electron transport</keyword>
<accession>A0A385HZ89</accession>
<dbReference type="GO" id="GO:0009055">
    <property type="term" value="F:electron transfer activity"/>
    <property type="evidence" value="ECO:0007669"/>
    <property type="project" value="InterPro"/>
</dbReference>
<dbReference type="PANTHER" id="PTHR34688">
    <property type="entry name" value="CYTOCHROME C6, CHLOROPLASTIC"/>
    <property type="match status" value="1"/>
</dbReference>
<organism evidence="11">
    <name type="scientific">Paulinella micropora</name>
    <dbReference type="NCBI Taxonomy" id="1928728"/>
    <lineage>
        <taxon>Eukaryota</taxon>
        <taxon>Sar</taxon>
        <taxon>Rhizaria</taxon>
        <taxon>Cercozoa</taxon>
        <taxon>Imbricatea</taxon>
        <taxon>Silicofilosea</taxon>
        <taxon>Euglyphida</taxon>
        <taxon>Paulinellidae</taxon>
        <taxon>Paulinella</taxon>
    </lineage>
</organism>
<geneLocation type="plastid" evidence="11"/>
<keyword evidence="2" id="KW-0813">Transport</keyword>
<evidence type="ECO:0000259" key="10">
    <source>
        <dbReference type="PROSITE" id="PS51007"/>
    </source>
</evidence>
<sequence>MKELLSGFFDVLKRILLVVSILSFALPALSLDDNGDQSTGSRLFTNHCVGCHLNGKNIIRRSKTLSKSDLYRQGILDVQAIATIARAGIGQMSGYEDELSFEEAKEISQWIYLQALNSWHQE</sequence>
<dbReference type="GO" id="GO:0020037">
    <property type="term" value="F:heme binding"/>
    <property type="evidence" value="ECO:0007669"/>
    <property type="project" value="InterPro"/>
</dbReference>
<keyword evidence="3 8" id="KW-0349">Heme</keyword>
<dbReference type="GO" id="GO:0005506">
    <property type="term" value="F:iron ion binding"/>
    <property type="evidence" value="ECO:0007669"/>
    <property type="project" value="InterPro"/>
</dbReference>
<evidence type="ECO:0000256" key="2">
    <source>
        <dbReference type="ARBA" id="ARBA00022448"/>
    </source>
</evidence>
<dbReference type="PANTHER" id="PTHR34688:SF2">
    <property type="entry name" value="CYTOCHROME C6, CHLOROPLASTIC"/>
    <property type="match status" value="1"/>
</dbReference>
<evidence type="ECO:0000256" key="6">
    <source>
        <dbReference type="ARBA" id="ARBA00023004"/>
    </source>
</evidence>
<keyword evidence="11" id="KW-0934">Plastid</keyword>
<evidence type="ECO:0000256" key="9">
    <source>
        <dbReference type="SAM" id="SignalP"/>
    </source>
</evidence>
<keyword evidence="9" id="KW-0732">Signal</keyword>
<comment type="similarity">
    <text evidence="1">Belongs to the cytochrome c family. PetJ subfamily.</text>
</comment>